<dbReference type="STRING" id="940190.MPTP_1410"/>
<protein>
    <submittedName>
        <fullName evidence="1">Minor capsid protein</fullName>
    </submittedName>
</protein>
<evidence type="ECO:0000313" key="1">
    <source>
        <dbReference type="EMBL" id="BAK21839.1"/>
    </source>
</evidence>
<dbReference type="RefSeq" id="WP_013774275.1">
    <property type="nucleotide sequence ID" value="NC_015516.1"/>
</dbReference>
<dbReference type="OrthoDB" id="2221953at2"/>
<dbReference type="Proteomes" id="UP000008456">
    <property type="component" value="Chromosome"/>
</dbReference>
<evidence type="ECO:0000313" key="2">
    <source>
        <dbReference type="Proteomes" id="UP000008456"/>
    </source>
</evidence>
<keyword evidence="2" id="KW-1185">Reference proteome</keyword>
<proteinExistence type="predicted"/>
<name>F3YBG1_MELPT</name>
<dbReference type="HOGENOM" id="CLU_122298_3_0_9"/>
<organism evidence="1 2">
    <name type="scientific">Melissococcus plutonius (strain ATCC 35311 / DSM 29964 / CIP 104052 / LMG 20360 / NCIMB 702443)</name>
    <dbReference type="NCBI Taxonomy" id="940190"/>
    <lineage>
        <taxon>Bacteria</taxon>
        <taxon>Bacillati</taxon>
        <taxon>Bacillota</taxon>
        <taxon>Bacilli</taxon>
        <taxon>Lactobacillales</taxon>
        <taxon>Enterococcaceae</taxon>
        <taxon>Melissococcus</taxon>
    </lineage>
</organism>
<sequence>MGVKIHVDTKEVQQIAMMKNMNRSEFALINQVHADMNLYVPKKEGHLRDDSYAQDMSIYYPLSYAKAQFYGGFTTKNGKEVHFTNYTTPGTGKRWDLKAKANHIRAWKQAFLKGGNW</sequence>
<dbReference type="KEGG" id="mps:MPTP_1410"/>
<gene>
    <name evidence="1" type="ordered locus">MPTP_1410</name>
</gene>
<reference evidence="1 2" key="1">
    <citation type="journal article" date="2011" name="J. Bacteriol.">
        <title>Complete genome sequence of Melissococcus plutonius ATCC 35311.</title>
        <authorList>
            <person name="Okumura K."/>
            <person name="Arai R."/>
            <person name="Okura M."/>
            <person name="Kirikae T."/>
            <person name="Takamatsu D."/>
            <person name="Osaki M."/>
            <person name="Miyoshi-Akiyama T."/>
        </authorList>
    </citation>
    <scope>NUCLEOTIDE SEQUENCE [LARGE SCALE GENOMIC DNA]</scope>
    <source>
        <strain evidence="2">ATCC 35311 / CIP 104052 / LMG 20360 / NCIMB 702443</strain>
    </source>
</reference>
<accession>F3YBG1</accession>
<dbReference type="InterPro" id="IPR021080">
    <property type="entry name" value="Minor_capsid_protein"/>
</dbReference>
<reference key="2">
    <citation type="submission" date="2011-04" db="EMBL/GenBank/DDBJ databases">
        <title>Whole genome sequence of Melissococcus plutonius ATCC 35311.</title>
        <authorList>
            <person name="Okumura K."/>
            <person name="Arai R."/>
            <person name="Osaki M."/>
            <person name="Okura M."/>
            <person name="Kirikae T."/>
            <person name="Takamatsu D."/>
            <person name="Akiyama T."/>
        </authorList>
    </citation>
    <scope>NUCLEOTIDE SEQUENCE</scope>
    <source>
        <strain>ATCC 35311</strain>
    </source>
</reference>
<dbReference type="EMBL" id="AP012200">
    <property type="protein sequence ID" value="BAK21839.1"/>
    <property type="molecule type" value="Genomic_DNA"/>
</dbReference>
<dbReference type="AlphaFoldDB" id="F3YBG1"/>
<dbReference type="Pfam" id="PF11114">
    <property type="entry name" value="Minor_capsid_2"/>
    <property type="match status" value="1"/>
</dbReference>